<accession>A0ABQ7V079</accession>
<gene>
    <name evidence="1" type="ORF">KY290_020981</name>
</gene>
<evidence type="ECO:0000313" key="2">
    <source>
        <dbReference type="Proteomes" id="UP000826656"/>
    </source>
</evidence>
<sequence length="97" mass="10882">MINAAIEVVLFPMWAKVVSHQARLASYRERLDNSLLKLRSVRRMRVPLPEIATTLPPTNFRGIGLSRAVEQPVVGESEHMGDKDNDGLATELIRMSL</sequence>
<evidence type="ECO:0000313" key="1">
    <source>
        <dbReference type="EMBL" id="KAH0757488.1"/>
    </source>
</evidence>
<keyword evidence="2" id="KW-1185">Reference proteome</keyword>
<organism evidence="1 2">
    <name type="scientific">Solanum tuberosum</name>
    <name type="common">Potato</name>
    <dbReference type="NCBI Taxonomy" id="4113"/>
    <lineage>
        <taxon>Eukaryota</taxon>
        <taxon>Viridiplantae</taxon>
        <taxon>Streptophyta</taxon>
        <taxon>Embryophyta</taxon>
        <taxon>Tracheophyta</taxon>
        <taxon>Spermatophyta</taxon>
        <taxon>Magnoliopsida</taxon>
        <taxon>eudicotyledons</taxon>
        <taxon>Gunneridae</taxon>
        <taxon>Pentapetalae</taxon>
        <taxon>asterids</taxon>
        <taxon>lamiids</taxon>
        <taxon>Solanales</taxon>
        <taxon>Solanaceae</taxon>
        <taxon>Solanoideae</taxon>
        <taxon>Solaneae</taxon>
        <taxon>Solanum</taxon>
    </lineage>
</organism>
<protein>
    <submittedName>
        <fullName evidence="1">Uncharacterized protein</fullName>
    </submittedName>
</protein>
<reference evidence="1 2" key="1">
    <citation type="journal article" date="2021" name="bioRxiv">
        <title>Chromosome-scale and haplotype-resolved genome assembly of a tetraploid potato cultivar.</title>
        <authorList>
            <person name="Sun H."/>
            <person name="Jiao W.-B."/>
            <person name="Krause K."/>
            <person name="Campoy J.A."/>
            <person name="Goel M."/>
            <person name="Folz-Donahue K."/>
            <person name="Kukat C."/>
            <person name="Huettel B."/>
            <person name="Schneeberger K."/>
        </authorList>
    </citation>
    <scope>NUCLEOTIDE SEQUENCE [LARGE SCALE GENOMIC DNA]</scope>
    <source>
        <strain evidence="1">SolTubOtavaFocal</strain>
        <tissue evidence="1">Leaves</tissue>
    </source>
</reference>
<name>A0ABQ7V079_SOLTU</name>
<dbReference type="EMBL" id="JAIVGD010000015">
    <property type="protein sequence ID" value="KAH0757488.1"/>
    <property type="molecule type" value="Genomic_DNA"/>
</dbReference>
<dbReference type="Proteomes" id="UP000826656">
    <property type="component" value="Unassembled WGS sequence"/>
</dbReference>
<comment type="caution">
    <text evidence="1">The sequence shown here is derived from an EMBL/GenBank/DDBJ whole genome shotgun (WGS) entry which is preliminary data.</text>
</comment>
<proteinExistence type="predicted"/>